<reference evidence="1" key="1">
    <citation type="submission" date="2022-06" db="EMBL/GenBank/DDBJ databases">
        <title>Phylogenomic reconstructions and comparative analyses of Kickxellomycotina fungi.</title>
        <authorList>
            <person name="Reynolds N.K."/>
            <person name="Stajich J.E."/>
            <person name="Barry K."/>
            <person name="Grigoriev I.V."/>
            <person name="Crous P."/>
            <person name="Smith M.E."/>
        </authorList>
    </citation>
    <scope>NUCLEOTIDE SEQUENCE</scope>
    <source>
        <strain evidence="1">RSA 2271</strain>
    </source>
</reference>
<protein>
    <submittedName>
        <fullName evidence="1">Uncharacterized protein</fullName>
    </submittedName>
</protein>
<evidence type="ECO:0000313" key="2">
    <source>
        <dbReference type="Proteomes" id="UP001145114"/>
    </source>
</evidence>
<organism evidence="1 2">
    <name type="scientific">Spiromyces aspiralis</name>
    <dbReference type="NCBI Taxonomy" id="68401"/>
    <lineage>
        <taxon>Eukaryota</taxon>
        <taxon>Fungi</taxon>
        <taxon>Fungi incertae sedis</taxon>
        <taxon>Zoopagomycota</taxon>
        <taxon>Kickxellomycotina</taxon>
        <taxon>Kickxellomycetes</taxon>
        <taxon>Kickxellales</taxon>
        <taxon>Kickxellaceae</taxon>
        <taxon>Spiromyces</taxon>
    </lineage>
</organism>
<dbReference type="EMBL" id="JAMZIH010005228">
    <property type="protein sequence ID" value="KAJ1675619.1"/>
    <property type="molecule type" value="Genomic_DNA"/>
</dbReference>
<name>A0ACC1HMQ8_9FUNG</name>
<evidence type="ECO:0000313" key="1">
    <source>
        <dbReference type="EMBL" id="KAJ1675619.1"/>
    </source>
</evidence>
<gene>
    <name evidence="1" type="ORF">EV182_000914</name>
</gene>
<accession>A0ACC1HMQ8</accession>
<comment type="caution">
    <text evidence="1">The sequence shown here is derived from an EMBL/GenBank/DDBJ whole genome shotgun (WGS) entry which is preliminary data.</text>
</comment>
<proteinExistence type="predicted"/>
<sequence>MAQGSAPTKVSTRKSGAKKSGQKYQNKEAYRHNRNSRRTKEILAMPVDGLCRRCTDMVLWRKQFRKYKPLTAPKKWKVKKAYHILCDDCAHARQVCAKCTQKDEIVEVENPHDTSKQAEAERRELEAKLAGMRERQRRTYLRKLERGEIQVQDIPDISKDDGDEDSFSDFSDSELENEDNDE</sequence>
<dbReference type="Proteomes" id="UP001145114">
    <property type="component" value="Unassembled WGS sequence"/>
</dbReference>
<keyword evidence="2" id="KW-1185">Reference proteome</keyword>